<accession>A0ABS7PUW1</accession>
<evidence type="ECO:0000313" key="2">
    <source>
        <dbReference type="Proteomes" id="UP000706039"/>
    </source>
</evidence>
<reference evidence="1 2" key="1">
    <citation type="submission" date="2021-08" db="EMBL/GenBank/DDBJ databases">
        <authorList>
            <person name="Tuo L."/>
        </authorList>
    </citation>
    <scope>NUCLEOTIDE SEQUENCE [LARGE SCALE GENOMIC DNA]</scope>
    <source>
        <strain evidence="1 2">JCM 31229</strain>
    </source>
</reference>
<dbReference type="Proteomes" id="UP000706039">
    <property type="component" value="Unassembled WGS sequence"/>
</dbReference>
<keyword evidence="2" id="KW-1185">Reference proteome</keyword>
<gene>
    <name evidence="1" type="ORF">K7G82_22330</name>
</gene>
<name>A0ABS7PUW1_9SPHN</name>
<organism evidence="1 2">
    <name type="scientific">Sphingomonas colocasiae</name>
    <dbReference type="NCBI Taxonomy" id="1848973"/>
    <lineage>
        <taxon>Bacteria</taxon>
        <taxon>Pseudomonadati</taxon>
        <taxon>Pseudomonadota</taxon>
        <taxon>Alphaproteobacteria</taxon>
        <taxon>Sphingomonadales</taxon>
        <taxon>Sphingomonadaceae</taxon>
        <taxon>Sphingomonas</taxon>
    </lineage>
</organism>
<proteinExistence type="predicted"/>
<dbReference type="InterPro" id="IPR011989">
    <property type="entry name" value="ARM-like"/>
</dbReference>
<dbReference type="EMBL" id="JAINVV010000011">
    <property type="protein sequence ID" value="MBY8825058.1"/>
    <property type="molecule type" value="Genomic_DNA"/>
</dbReference>
<comment type="caution">
    <text evidence="1">The sequence shown here is derived from an EMBL/GenBank/DDBJ whole genome shotgun (WGS) entry which is preliminary data.</text>
</comment>
<evidence type="ECO:0000313" key="1">
    <source>
        <dbReference type="EMBL" id="MBY8825058.1"/>
    </source>
</evidence>
<protein>
    <submittedName>
        <fullName evidence="1">HEAT repeat domain-containing protein</fullName>
    </submittedName>
</protein>
<sequence>MADRYEPSSDFLKCLAADEVPLSGSEMAVANLRLLIAMTRDADFSNRDWAIFLLAQEEIDSPSVRAALLYAAENTTEDMVVRSQAIWGLTRRDPAVALPFVQAALHGRTVDELMLETALLCAHPSLIADLRIWAEPSEDPDMDALAAQALAACETAGWE</sequence>
<dbReference type="Gene3D" id="1.25.10.10">
    <property type="entry name" value="Leucine-rich Repeat Variant"/>
    <property type="match status" value="1"/>
</dbReference>
<dbReference type="Pfam" id="PF13646">
    <property type="entry name" value="HEAT_2"/>
    <property type="match status" value="1"/>
</dbReference>